<feature type="domain" description="Response regulatory" evidence="3">
    <location>
        <begin position="10"/>
        <end position="126"/>
    </location>
</feature>
<dbReference type="SMART" id="SM00448">
    <property type="entry name" value="REC"/>
    <property type="match status" value="1"/>
</dbReference>
<keyword evidence="2" id="KW-0597">Phosphoprotein</keyword>
<keyword evidence="5" id="KW-1185">Reference proteome</keyword>
<dbReference type="CDD" id="cd16936">
    <property type="entry name" value="HATPase_RsbW-like"/>
    <property type="match status" value="1"/>
</dbReference>
<dbReference type="PANTHER" id="PTHR43156:SF2">
    <property type="entry name" value="STAGE II SPORULATION PROTEIN E"/>
    <property type="match status" value="1"/>
</dbReference>
<dbReference type="InterPro" id="IPR011006">
    <property type="entry name" value="CheY-like_superfamily"/>
</dbReference>
<dbReference type="PANTHER" id="PTHR43156">
    <property type="entry name" value="STAGE II SPORULATION PROTEIN E-RELATED"/>
    <property type="match status" value="1"/>
</dbReference>
<dbReference type="Pfam" id="PF00072">
    <property type="entry name" value="Response_reg"/>
    <property type="match status" value="1"/>
</dbReference>
<proteinExistence type="predicted"/>
<reference evidence="4 5" key="1">
    <citation type="submission" date="2019-01" db="EMBL/GenBank/DDBJ databases">
        <authorList>
            <person name="Chen W.-M."/>
        </authorList>
    </citation>
    <scope>NUCLEOTIDE SEQUENCE [LARGE SCALE GENOMIC DNA]</scope>
    <source>
        <strain evidence="4 5">HPM-16</strain>
    </source>
</reference>
<dbReference type="GO" id="GO:0016791">
    <property type="term" value="F:phosphatase activity"/>
    <property type="evidence" value="ECO:0007669"/>
    <property type="project" value="TreeGrafter"/>
</dbReference>
<dbReference type="GO" id="GO:0000160">
    <property type="term" value="P:phosphorelay signal transduction system"/>
    <property type="evidence" value="ECO:0007669"/>
    <property type="project" value="InterPro"/>
</dbReference>
<dbReference type="InterPro" id="IPR036890">
    <property type="entry name" value="HATPase_C_sf"/>
</dbReference>
<evidence type="ECO:0000256" key="2">
    <source>
        <dbReference type="PROSITE-ProRule" id="PRU00169"/>
    </source>
</evidence>
<dbReference type="Gene3D" id="3.60.40.10">
    <property type="entry name" value="PPM-type phosphatase domain"/>
    <property type="match status" value="1"/>
</dbReference>
<dbReference type="Gene3D" id="3.40.50.2300">
    <property type="match status" value="1"/>
</dbReference>
<dbReference type="EMBL" id="SACQ01000006">
    <property type="protein sequence ID" value="RVU30076.1"/>
    <property type="molecule type" value="Genomic_DNA"/>
</dbReference>
<dbReference type="RefSeq" id="WP_127694861.1">
    <property type="nucleotide sequence ID" value="NZ_SACQ01000006.1"/>
</dbReference>
<dbReference type="SMART" id="SM00331">
    <property type="entry name" value="PP2C_SIG"/>
    <property type="match status" value="1"/>
</dbReference>
<dbReference type="Gene3D" id="3.30.565.10">
    <property type="entry name" value="Histidine kinase-like ATPase, C-terminal domain"/>
    <property type="match status" value="1"/>
</dbReference>
<dbReference type="InterPro" id="IPR052016">
    <property type="entry name" value="Bact_Sigma-Reg"/>
</dbReference>
<dbReference type="PROSITE" id="PS50110">
    <property type="entry name" value="RESPONSE_REGULATORY"/>
    <property type="match status" value="1"/>
</dbReference>
<dbReference type="Proteomes" id="UP000282818">
    <property type="component" value="Unassembled WGS sequence"/>
</dbReference>
<evidence type="ECO:0000256" key="1">
    <source>
        <dbReference type="ARBA" id="ARBA00022801"/>
    </source>
</evidence>
<accession>A0A437Q6H0</accession>
<evidence type="ECO:0000313" key="4">
    <source>
        <dbReference type="EMBL" id="RVU30076.1"/>
    </source>
</evidence>
<protein>
    <submittedName>
        <fullName evidence="4">Response regulator</fullName>
    </submittedName>
</protein>
<keyword evidence="1" id="KW-0378">Hydrolase</keyword>
<sequence>MSELSTKISTILIVDDLAANRNSMAAMLEGPDAQILLADSGEQAIELYRQHRPDVILMDIVMPGVDGIEATRRIKEEAGDRFVPIIMVSSSEHEAVIRKSISAGGDDFICRPFSTEILKQKIYAIQRISKLYGEIRELNSIRNREEEVAEQLFSGAVEQGNVCLDQVKLHKQPASTFSGDVQLTARRPNGDLNVLLGDFTGHGLTSAVGAIPLAETFRAMTAKGYEAEDILKQINSKLSTLLPTGMFLAAAFVTISQDGYCSFWNGGMPDILVLSPEGDVVLRIESSDPPLGITLRLDQLIVKRVTLDAQSRILMVSDGVLEARNLEGDYFGEKRLLWAAKQGCKEEQLIKRVTRAVELFSRGHVQEDDISLIEVPAHLDLEEAPVAGAVQAPGETIEEGARWEWRIRLHGSNLKRLNPVAIGMSHLQEIEGPSDHWHDVFTILTELYVNSLDHGVLQLSSEMKASPEGFAEYFSEREQRLNAISPDSYIELQLTHIKEFDGGRLSIFIQDSGEGFPFDEWLSKEPNSNEDAQPKLSGRGITLIRELCESLHYYDDGRCAEAEFVWRS</sequence>
<dbReference type="InterPro" id="IPR001932">
    <property type="entry name" value="PPM-type_phosphatase-like_dom"/>
</dbReference>
<comment type="caution">
    <text evidence="4">The sequence shown here is derived from an EMBL/GenBank/DDBJ whole genome shotgun (WGS) entry which is preliminary data.</text>
</comment>
<evidence type="ECO:0000259" key="3">
    <source>
        <dbReference type="PROSITE" id="PS50110"/>
    </source>
</evidence>
<gene>
    <name evidence="4" type="ORF">EOE65_13580</name>
</gene>
<dbReference type="InterPro" id="IPR036457">
    <property type="entry name" value="PPM-type-like_dom_sf"/>
</dbReference>
<dbReference type="AlphaFoldDB" id="A0A437Q6H0"/>
<name>A0A437Q6H0_9GAMM</name>
<dbReference type="Pfam" id="PF07228">
    <property type="entry name" value="SpoIIE"/>
    <property type="match status" value="1"/>
</dbReference>
<evidence type="ECO:0000313" key="5">
    <source>
        <dbReference type="Proteomes" id="UP000282818"/>
    </source>
</evidence>
<feature type="modified residue" description="4-aspartylphosphate" evidence="2">
    <location>
        <position position="59"/>
    </location>
</feature>
<dbReference type="SUPFAM" id="SSF52172">
    <property type="entry name" value="CheY-like"/>
    <property type="match status" value="1"/>
</dbReference>
<dbReference type="InterPro" id="IPR001789">
    <property type="entry name" value="Sig_transdc_resp-reg_receiver"/>
</dbReference>
<organism evidence="4 5">
    <name type="scientific">Neptunomonas marina</name>
    <dbReference type="NCBI Taxonomy" id="1815562"/>
    <lineage>
        <taxon>Bacteria</taxon>
        <taxon>Pseudomonadati</taxon>
        <taxon>Pseudomonadota</taxon>
        <taxon>Gammaproteobacteria</taxon>
        <taxon>Oceanospirillales</taxon>
        <taxon>Oceanospirillaceae</taxon>
        <taxon>Neptunomonas</taxon>
    </lineage>
</organism>